<keyword evidence="2" id="KW-1185">Reference proteome</keyword>
<gene>
    <name evidence="1" type="ORF">FJV41_32300</name>
</gene>
<protein>
    <submittedName>
        <fullName evidence="1">Uncharacterized protein</fullName>
    </submittedName>
</protein>
<accession>A0A540WTP4</accession>
<proteinExistence type="predicted"/>
<sequence>MIRNAREIAGWVYACGMKRQVYKRIGEAKWVAMNAPAAEATEKAGFEAMDGTSETDLYAAGWGGEVWRYDGKSWSPCESPTRVILSAVCCAPDGTVYVAGQQGVLLKGRGSAFAVVPWAEEVTSDLWDLCWFRGKLYVATLSALYTLEGDRLVEVDFGEAGTPTCYGLATAEDVLWSIGRDDVASFDGTTWKRYE</sequence>
<dbReference type="EMBL" id="VIFM01000169">
    <property type="protein sequence ID" value="TQF11814.1"/>
    <property type="molecule type" value="Genomic_DNA"/>
</dbReference>
<dbReference type="AlphaFoldDB" id="A0A540WTP4"/>
<dbReference type="SUPFAM" id="SSF63829">
    <property type="entry name" value="Calcium-dependent phosphotriesterase"/>
    <property type="match status" value="1"/>
</dbReference>
<organism evidence="1 2">
    <name type="scientific">Myxococcus llanfairpwllgwyngyllgogerychwyrndrobwllllantysiliogogogochensis</name>
    <dbReference type="NCBI Taxonomy" id="2590453"/>
    <lineage>
        <taxon>Bacteria</taxon>
        <taxon>Pseudomonadati</taxon>
        <taxon>Myxococcota</taxon>
        <taxon>Myxococcia</taxon>
        <taxon>Myxococcales</taxon>
        <taxon>Cystobacterineae</taxon>
        <taxon>Myxococcaceae</taxon>
        <taxon>Myxococcus</taxon>
    </lineage>
</organism>
<comment type="caution">
    <text evidence="1">The sequence shown here is derived from an EMBL/GenBank/DDBJ whole genome shotgun (WGS) entry which is preliminary data.</text>
</comment>
<evidence type="ECO:0000313" key="2">
    <source>
        <dbReference type="Proteomes" id="UP000315369"/>
    </source>
</evidence>
<reference evidence="1 2" key="1">
    <citation type="submission" date="2019-06" db="EMBL/GenBank/DDBJ databases">
        <authorList>
            <person name="Livingstone P."/>
            <person name="Whitworth D."/>
        </authorList>
    </citation>
    <scope>NUCLEOTIDE SEQUENCE [LARGE SCALE GENOMIC DNA]</scope>
    <source>
        <strain evidence="1 2">AM401</strain>
    </source>
</reference>
<dbReference type="Proteomes" id="UP000315369">
    <property type="component" value="Unassembled WGS sequence"/>
</dbReference>
<evidence type="ECO:0000313" key="1">
    <source>
        <dbReference type="EMBL" id="TQF11814.1"/>
    </source>
</evidence>
<name>A0A540WTP4_9BACT</name>
<dbReference type="OrthoDB" id="5516213at2"/>